<feature type="compositionally biased region" description="Basic and acidic residues" evidence="1">
    <location>
        <begin position="152"/>
        <end position="174"/>
    </location>
</feature>
<feature type="region of interest" description="Disordered" evidence="1">
    <location>
        <begin position="149"/>
        <end position="195"/>
    </location>
</feature>
<dbReference type="EMBL" id="CM029038">
    <property type="protein sequence ID" value="KAG2650652.1"/>
    <property type="molecule type" value="Genomic_DNA"/>
</dbReference>
<accession>A0A8T0WNI5</accession>
<comment type="caution">
    <text evidence="2">The sequence shown here is derived from an EMBL/GenBank/DDBJ whole genome shotgun (WGS) entry which is preliminary data.</text>
</comment>
<name>A0A8T0WNI5_PANVG</name>
<reference evidence="2" key="1">
    <citation type="submission" date="2020-05" db="EMBL/GenBank/DDBJ databases">
        <title>WGS assembly of Panicum virgatum.</title>
        <authorList>
            <person name="Lovell J.T."/>
            <person name="Jenkins J."/>
            <person name="Shu S."/>
            <person name="Juenger T.E."/>
            <person name="Schmutz J."/>
        </authorList>
    </citation>
    <scope>NUCLEOTIDE SEQUENCE</scope>
    <source>
        <strain evidence="2">AP13</strain>
    </source>
</reference>
<evidence type="ECO:0000313" key="2">
    <source>
        <dbReference type="EMBL" id="KAG2650652.1"/>
    </source>
</evidence>
<keyword evidence="3" id="KW-1185">Reference proteome</keyword>
<dbReference type="AlphaFoldDB" id="A0A8T0WNI5"/>
<evidence type="ECO:0000313" key="3">
    <source>
        <dbReference type="Proteomes" id="UP000823388"/>
    </source>
</evidence>
<dbReference type="Proteomes" id="UP000823388">
    <property type="component" value="Chromosome 1N"/>
</dbReference>
<gene>
    <name evidence="2" type="ORF">PVAP13_1NG223319</name>
</gene>
<sequence length="221" mass="24518">MSDIDRDKISLPELVGHLRDHCVVKEGMLMHWLFPGKELENGLRVLVDDKACQYMSDCITDGGVAEIYVEDEPTEMEEDEDGGEANASDFEDELVDMADGGTDSHDGEPTCDEIEEVQTDQLVCMKARSESREEIERQIKQLTNFYRSPTKKGKEVCESSGKSSKDGTGHRDGSESSEDSDYVPGDACSSEEDEEADEILKRFKTFKKGLRSGGLASLDDV</sequence>
<protein>
    <submittedName>
        <fullName evidence="2">Uncharacterized protein</fullName>
    </submittedName>
</protein>
<organism evidence="2 3">
    <name type="scientific">Panicum virgatum</name>
    <name type="common">Blackwell switchgrass</name>
    <dbReference type="NCBI Taxonomy" id="38727"/>
    <lineage>
        <taxon>Eukaryota</taxon>
        <taxon>Viridiplantae</taxon>
        <taxon>Streptophyta</taxon>
        <taxon>Embryophyta</taxon>
        <taxon>Tracheophyta</taxon>
        <taxon>Spermatophyta</taxon>
        <taxon>Magnoliopsida</taxon>
        <taxon>Liliopsida</taxon>
        <taxon>Poales</taxon>
        <taxon>Poaceae</taxon>
        <taxon>PACMAD clade</taxon>
        <taxon>Panicoideae</taxon>
        <taxon>Panicodae</taxon>
        <taxon>Paniceae</taxon>
        <taxon>Panicinae</taxon>
        <taxon>Panicum</taxon>
        <taxon>Panicum sect. Hiantes</taxon>
    </lineage>
</organism>
<evidence type="ECO:0000256" key="1">
    <source>
        <dbReference type="SAM" id="MobiDB-lite"/>
    </source>
</evidence>
<proteinExistence type="predicted"/>